<dbReference type="PANTHER" id="PTHR24567:SF74">
    <property type="entry name" value="HTH-TYPE TRANSCRIPTIONAL REGULATOR ARCR"/>
    <property type="match status" value="1"/>
</dbReference>
<feature type="domain" description="Cyclic nucleotide-binding" evidence="1">
    <location>
        <begin position="27"/>
        <end position="104"/>
    </location>
</feature>
<evidence type="ECO:0000259" key="1">
    <source>
        <dbReference type="PROSITE" id="PS50042"/>
    </source>
</evidence>
<dbReference type="GO" id="GO:0005829">
    <property type="term" value="C:cytosol"/>
    <property type="evidence" value="ECO:0007669"/>
    <property type="project" value="TreeGrafter"/>
</dbReference>
<accession>A0A5K8ABQ2</accession>
<dbReference type="EMBL" id="AP021879">
    <property type="protein sequence ID" value="BBO89380.1"/>
    <property type="molecule type" value="Genomic_DNA"/>
</dbReference>
<dbReference type="InterPro" id="IPR014710">
    <property type="entry name" value="RmlC-like_jellyroll"/>
</dbReference>
<dbReference type="PANTHER" id="PTHR24567">
    <property type="entry name" value="CRP FAMILY TRANSCRIPTIONAL REGULATORY PROTEIN"/>
    <property type="match status" value="1"/>
</dbReference>
<dbReference type="AlphaFoldDB" id="A0A5K8ABQ2"/>
<dbReference type="Pfam" id="PF00027">
    <property type="entry name" value="cNMP_binding"/>
    <property type="match status" value="1"/>
</dbReference>
<dbReference type="PROSITE" id="PS50042">
    <property type="entry name" value="CNMP_BINDING_3"/>
    <property type="match status" value="1"/>
</dbReference>
<evidence type="ECO:0000313" key="3">
    <source>
        <dbReference type="Proteomes" id="UP000422108"/>
    </source>
</evidence>
<dbReference type="CDD" id="cd00038">
    <property type="entry name" value="CAP_ED"/>
    <property type="match status" value="1"/>
</dbReference>
<gene>
    <name evidence="2" type="ORF">DSCOOX_25600</name>
</gene>
<name>A0A5K8ABQ2_9BACT</name>
<dbReference type="InterPro" id="IPR050397">
    <property type="entry name" value="Env_Response_Regulators"/>
</dbReference>
<reference evidence="2 3" key="1">
    <citation type="submission" date="2019-11" db="EMBL/GenBank/DDBJ databases">
        <title>Comparative genomics of hydrocarbon-degrading Desulfosarcina strains.</title>
        <authorList>
            <person name="Watanabe M."/>
            <person name="Kojima H."/>
            <person name="Fukui M."/>
        </authorList>
    </citation>
    <scope>NUCLEOTIDE SEQUENCE [LARGE SCALE GENOMIC DNA]</scope>
    <source>
        <strain evidence="3">oXyS1</strain>
    </source>
</reference>
<organism evidence="2 3">
    <name type="scientific">Desulfosarcina ovata subsp. ovata</name>
    <dbReference type="NCBI Taxonomy" id="2752305"/>
    <lineage>
        <taxon>Bacteria</taxon>
        <taxon>Pseudomonadati</taxon>
        <taxon>Thermodesulfobacteriota</taxon>
        <taxon>Desulfobacteria</taxon>
        <taxon>Desulfobacterales</taxon>
        <taxon>Desulfosarcinaceae</taxon>
        <taxon>Desulfosarcina</taxon>
    </lineage>
</organism>
<sequence>MAGERMKKERTFFLNLLGEGKDTIEKKAGETIVNIGQPGEHTYLLKSGTARIDLIGGKHTVELGPGDLIGLMGSIDGRDYEDTTVAITDCQLIPIDQKRAEYLFREHPTFAFHVIKVLIDRFYFAMDLAKRYRQAGVAI</sequence>
<dbReference type="GO" id="GO:0003700">
    <property type="term" value="F:DNA-binding transcription factor activity"/>
    <property type="evidence" value="ECO:0007669"/>
    <property type="project" value="TreeGrafter"/>
</dbReference>
<proteinExistence type="predicted"/>
<dbReference type="InterPro" id="IPR018490">
    <property type="entry name" value="cNMP-bd_dom_sf"/>
</dbReference>
<dbReference type="InterPro" id="IPR000595">
    <property type="entry name" value="cNMP-bd_dom"/>
</dbReference>
<dbReference type="Proteomes" id="UP000422108">
    <property type="component" value="Chromosome"/>
</dbReference>
<dbReference type="SUPFAM" id="SSF51206">
    <property type="entry name" value="cAMP-binding domain-like"/>
    <property type="match status" value="1"/>
</dbReference>
<protein>
    <recommendedName>
        <fullName evidence="1">Cyclic nucleotide-binding domain-containing protein</fullName>
    </recommendedName>
</protein>
<dbReference type="Gene3D" id="2.60.120.10">
    <property type="entry name" value="Jelly Rolls"/>
    <property type="match status" value="1"/>
</dbReference>
<evidence type="ECO:0000313" key="2">
    <source>
        <dbReference type="EMBL" id="BBO89380.1"/>
    </source>
</evidence>
<keyword evidence="3" id="KW-1185">Reference proteome</keyword>